<comment type="subcellular location">
    <subcellularLocation>
        <location evidence="1">Membrane</location>
        <topology evidence="1">Multi-pass membrane protein</topology>
    </subcellularLocation>
</comment>
<keyword evidence="4" id="KW-0297">G-protein coupled receptor</keyword>
<dbReference type="GO" id="GO:0004930">
    <property type="term" value="F:G protein-coupled receptor activity"/>
    <property type="evidence" value="ECO:0007669"/>
    <property type="project" value="UniProtKB-KW"/>
</dbReference>
<evidence type="ECO:0000256" key="1">
    <source>
        <dbReference type="ARBA" id="ARBA00004141"/>
    </source>
</evidence>
<dbReference type="Gene3D" id="1.20.1070.10">
    <property type="entry name" value="Rhodopsin 7-helix transmembrane proteins"/>
    <property type="match status" value="1"/>
</dbReference>
<evidence type="ECO:0000256" key="4">
    <source>
        <dbReference type="ARBA" id="ARBA00023040"/>
    </source>
</evidence>
<keyword evidence="2 8" id="KW-0812">Transmembrane</keyword>
<evidence type="ECO:0000256" key="8">
    <source>
        <dbReference type="SAM" id="Phobius"/>
    </source>
</evidence>
<evidence type="ECO:0000256" key="5">
    <source>
        <dbReference type="ARBA" id="ARBA00023136"/>
    </source>
</evidence>
<sequence>MSSSTSPIILFYQTTTKDVYIYFGSTLLITGIIGELLNLIIFQTLRVFRESPGVFYLRIMSLSNIGQILVAVLFRTLNYGFQINLLRSSWICKMREFLVHFCALVSLTSICLATVDQYLSLTRPNLSQMKYSYRHGVIMIVLWLLHNVPFLIYCDMVSGSCRNSSTTFSTYANYFIWPVLLGCLPVAIMLIFAILSYISVRRISKAQINTTRLSHERQITSMVLVYVVFIIVLSLPCILYSIYALNPPYTDTESTARGRLIYGLLSFFYYESYACSFYIYCCVSKRFRKQLLYVLFEVHLKRWRKAFGQLQQNQVGIQQITSTTN</sequence>
<evidence type="ECO:0000313" key="10">
    <source>
        <dbReference type="EMBL" id="CAF0750004.1"/>
    </source>
</evidence>
<dbReference type="AlphaFoldDB" id="A0A813PAT4"/>
<evidence type="ECO:0000256" key="6">
    <source>
        <dbReference type="ARBA" id="ARBA00023170"/>
    </source>
</evidence>
<keyword evidence="3 8" id="KW-1133">Transmembrane helix</keyword>
<feature type="transmembrane region" description="Helical" evidence="8">
    <location>
        <begin position="97"/>
        <end position="115"/>
    </location>
</feature>
<dbReference type="InterPro" id="IPR000276">
    <property type="entry name" value="GPCR_Rhodpsn"/>
</dbReference>
<organism evidence="10 11">
    <name type="scientific">Adineta ricciae</name>
    <name type="common">Rotifer</name>
    <dbReference type="NCBI Taxonomy" id="249248"/>
    <lineage>
        <taxon>Eukaryota</taxon>
        <taxon>Metazoa</taxon>
        <taxon>Spiralia</taxon>
        <taxon>Gnathifera</taxon>
        <taxon>Rotifera</taxon>
        <taxon>Eurotatoria</taxon>
        <taxon>Bdelloidea</taxon>
        <taxon>Adinetida</taxon>
        <taxon>Adinetidae</taxon>
        <taxon>Adineta</taxon>
    </lineage>
</organism>
<keyword evidence="11" id="KW-1185">Reference proteome</keyword>
<evidence type="ECO:0000259" key="9">
    <source>
        <dbReference type="PROSITE" id="PS50262"/>
    </source>
</evidence>
<dbReference type="GO" id="GO:0005886">
    <property type="term" value="C:plasma membrane"/>
    <property type="evidence" value="ECO:0007669"/>
    <property type="project" value="TreeGrafter"/>
</dbReference>
<accession>A0A813PAT4</accession>
<dbReference type="PANTHER" id="PTHR24243">
    <property type="entry name" value="G-PROTEIN COUPLED RECEPTOR"/>
    <property type="match status" value="1"/>
</dbReference>
<proteinExistence type="predicted"/>
<evidence type="ECO:0000256" key="2">
    <source>
        <dbReference type="ARBA" id="ARBA00022692"/>
    </source>
</evidence>
<evidence type="ECO:0000313" key="11">
    <source>
        <dbReference type="Proteomes" id="UP000663828"/>
    </source>
</evidence>
<feature type="transmembrane region" description="Helical" evidence="8">
    <location>
        <begin position="260"/>
        <end position="283"/>
    </location>
</feature>
<evidence type="ECO:0000256" key="7">
    <source>
        <dbReference type="ARBA" id="ARBA00023224"/>
    </source>
</evidence>
<protein>
    <recommendedName>
        <fullName evidence="9">G-protein coupled receptors family 1 profile domain-containing protein</fullName>
    </recommendedName>
</protein>
<feature type="transmembrane region" description="Helical" evidence="8">
    <location>
        <begin position="20"/>
        <end position="42"/>
    </location>
</feature>
<gene>
    <name evidence="10" type="ORF">XAT740_LOCUS367</name>
</gene>
<dbReference type="Proteomes" id="UP000663828">
    <property type="component" value="Unassembled WGS sequence"/>
</dbReference>
<keyword evidence="6" id="KW-0675">Receptor</keyword>
<dbReference type="PROSITE" id="PS50262">
    <property type="entry name" value="G_PROTEIN_RECEP_F1_2"/>
    <property type="match status" value="1"/>
</dbReference>
<evidence type="ECO:0000256" key="3">
    <source>
        <dbReference type="ARBA" id="ARBA00022989"/>
    </source>
</evidence>
<reference evidence="10" key="1">
    <citation type="submission" date="2021-02" db="EMBL/GenBank/DDBJ databases">
        <authorList>
            <person name="Nowell W R."/>
        </authorList>
    </citation>
    <scope>NUCLEOTIDE SEQUENCE</scope>
</reference>
<feature type="transmembrane region" description="Helical" evidence="8">
    <location>
        <begin position="219"/>
        <end position="245"/>
    </location>
</feature>
<dbReference type="EMBL" id="CAJNOR010000010">
    <property type="protein sequence ID" value="CAF0750004.1"/>
    <property type="molecule type" value="Genomic_DNA"/>
</dbReference>
<dbReference type="Pfam" id="PF00001">
    <property type="entry name" value="7tm_1"/>
    <property type="match status" value="1"/>
</dbReference>
<feature type="transmembrane region" description="Helical" evidence="8">
    <location>
        <begin position="136"/>
        <end position="154"/>
    </location>
</feature>
<feature type="domain" description="G-protein coupled receptors family 1 profile" evidence="9">
    <location>
        <begin position="34"/>
        <end position="280"/>
    </location>
</feature>
<keyword evidence="7" id="KW-0807">Transducer</keyword>
<feature type="transmembrane region" description="Helical" evidence="8">
    <location>
        <begin position="54"/>
        <end position="77"/>
    </location>
</feature>
<dbReference type="SUPFAM" id="SSF81321">
    <property type="entry name" value="Family A G protein-coupled receptor-like"/>
    <property type="match status" value="1"/>
</dbReference>
<dbReference type="InterPro" id="IPR017452">
    <property type="entry name" value="GPCR_Rhodpsn_7TM"/>
</dbReference>
<comment type="caution">
    <text evidence="10">The sequence shown here is derived from an EMBL/GenBank/DDBJ whole genome shotgun (WGS) entry which is preliminary data.</text>
</comment>
<keyword evidence="5 8" id="KW-0472">Membrane</keyword>
<dbReference type="PANTHER" id="PTHR24243:SF230">
    <property type="entry name" value="G-PROTEIN COUPLED RECEPTORS FAMILY 1 PROFILE DOMAIN-CONTAINING PROTEIN"/>
    <property type="match status" value="1"/>
</dbReference>
<feature type="transmembrane region" description="Helical" evidence="8">
    <location>
        <begin position="174"/>
        <end position="198"/>
    </location>
</feature>
<name>A0A813PAT4_ADIRI</name>